<dbReference type="Proteomes" id="UP000060699">
    <property type="component" value="Chromosome"/>
</dbReference>
<name>A0A0U3LNL3_9BURK</name>
<reference evidence="2 3" key="1">
    <citation type="submission" date="2015-12" db="EMBL/GenBank/DDBJ databases">
        <title>Complete genome of Roseateles depolymerans KCTC 42856.</title>
        <authorList>
            <person name="Kim K.M."/>
        </authorList>
    </citation>
    <scope>NUCLEOTIDE SEQUENCE [LARGE SCALE GENOMIC DNA]</scope>
    <source>
        <strain evidence="2 3">KCTC 42856</strain>
    </source>
</reference>
<feature type="domain" description="Ice-binding protein C-terminal" evidence="1">
    <location>
        <begin position="244"/>
        <end position="265"/>
    </location>
</feature>
<evidence type="ECO:0000259" key="1">
    <source>
        <dbReference type="Pfam" id="PF07589"/>
    </source>
</evidence>
<sequence length="282" mass="29065" precursor="true">MRFATQRLMLCAAFALGAAAPLVAHADATWTASSCTTNCSESGDPAPNVSYSAYSAAINTTNGAYVSTGGFASSTLAFYSGGGFGVVAPSGDTQSPNHSLDNYGYQDLILLKFDDLVKLTQVKIGWSQYDSDISVLAYTGNTSGVNVANTINGKTASTLTGSGWSLVGSYADLVTGTNKAINAQGVSSSWWIITAYNSQLGGAPTGGDGSTSGLTRGLGTNYAGYDFVKLYSVSGTATTTRQNVPEPATLALSAVALLGVAGVRRQRQKRVNERAEGERAQG</sequence>
<evidence type="ECO:0000313" key="3">
    <source>
        <dbReference type="Proteomes" id="UP000060699"/>
    </source>
</evidence>
<gene>
    <name evidence="2" type="ORF">RD2015_3578</name>
</gene>
<dbReference type="InterPro" id="IPR013424">
    <property type="entry name" value="Ice-binding_C"/>
</dbReference>
<dbReference type="NCBIfam" id="NF041927">
    <property type="entry name" value="Xrt_dep_XDP1"/>
    <property type="match status" value="1"/>
</dbReference>
<proteinExistence type="predicted"/>
<protein>
    <submittedName>
        <fullName evidence="2">PEP-CTERM putative exosortase interaction domain protein</fullName>
    </submittedName>
</protein>
<organism evidence="2 3">
    <name type="scientific">Roseateles depolymerans</name>
    <dbReference type="NCBI Taxonomy" id="76731"/>
    <lineage>
        <taxon>Bacteria</taxon>
        <taxon>Pseudomonadati</taxon>
        <taxon>Pseudomonadota</taxon>
        <taxon>Betaproteobacteria</taxon>
        <taxon>Burkholderiales</taxon>
        <taxon>Sphaerotilaceae</taxon>
        <taxon>Roseateles</taxon>
    </lineage>
</organism>
<keyword evidence="3" id="KW-1185">Reference proteome</keyword>
<dbReference type="Pfam" id="PF07589">
    <property type="entry name" value="PEP-CTERM"/>
    <property type="match status" value="1"/>
</dbReference>
<dbReference type="AlphaFoldDB" id="A0A0U3LNL3"/>
<dbReference type="NCBIfam" id="TIGR02595">
    <property type="entry name" value="PEP_CTERM"/>
    <property type="match status" value="1"/>
</dbReference>
<accession>A0A0U3LNL3</accession>
<dbReference type="EMBL" id="CP013729">
    <property type="protein sequence ID" value="ALV08034.1"/>
    <property type="molecule type" value="Genomic_DNA"/>
</dbReference>
<dbReference type="InterPro" id="IPR049672">
    <property type="entry name" value="Xrt_dep_XDP1"/>
</dbReference>
<dbReference type="KEGG" id="rdp:RD2015_3578"/>
<dbReference type="RefSeq" id="WP_170156596.1">
    <property type="nucleotide sequence ID" value="NZ_CP013729.1"/>
</dbReference>
<evidence type="ECO:0000313" key="2">
    <source>
        <dbReference type="EMBL" id="ALV08034.1"/>
    </source>
</evidence>